<evidence type="ECO:0000256" key="1">
    <source>
        <dbReference type="SAM" id="Phobius"/>
    </source>
</evidence>
<name>A0A6C0HXM5_9ZZZZ</name>
<organism evidence="2">
    <name type="scientific">viral metagenome</name>
    <dbReference type="NCBI Taxonomy" id="1070528"/>
    <lineage>
        <taxon>unclassified sequences</taxon>
        <taxon>metagenomes</taxon>
        <taxon>organismal metagenomes</taxon>
    </lineage>
</organism>
<reference evidence="2" key="1">
    <citation type="journal article" date="2020" name="Nature">
        <title>Giant virus diversity and host interactions through global metagenomics.</title>
        <authorList>
            <person name="Schulz F."/>
            <person name="Roux S."/>
            <person name="Paez-Espino D."/>
            <person name="Jungbluth S."/>
            <person name="Walsh D.A."/>
            <person name="Denef V.J."/>
            <person name="McMahon K.D."/>
            <person name="Konstantinidis K.T."/>
            <person name="Eloe-Fadrosh E.A."/>
            <person name="Kyrpides N.C."/>
            <person name="Woyke T."/>
        </authorList>
    </citation>
    <scope>NUCLEOTIDE SEQUENCE</scope>
    <source>
        <strain evidence="2">GVMAG-M-3300023184-178</strain>
    </source>
</reference>
<sequence length="173" mass="19861">MVIFKNISNFSNTSDYLPIINGVLLVETIILGLALVQLKHSKYLRYWYKVYGLSAVLAEVTLVTIGIVLTRFVYHYFFNTFSIWTFTLLAIAIQITHDLLFYSYLRIIPYNTNLMFDIFKKYTNETGLIAIFRDSIIMASSCLSASYLATQSLNINIINLLVTLYIVPYALHA</sequence>
<keyword evidence="1" id="KW-1133">Transmembrane helix</keyword>
<feature type="transmembrane region" description="Helical" evidence="1">
    <location>
        <begin position="83"/>
        <end position="105"/>
    </location>
</feature>
<accession>A0A6C0HXM5</accession>
<protein>
    <submittedName>
        <fullName evidence="2">Uncharacterized protein</fullName>
    </submittedName>
</protein>
<keyword evidence="1" id="KW-0812">Transmembrane</keyword>
<dbReference type="EMBL" id="MN740028">
    <property type="protein sequence ID" value="QHT84906.1"/>
    <property type="molecule type" value="Genomic_DNA"/>
</dbReference>
<feature type="transmembrane region" description="Helical" evidence="1">
    <location>
        <begin position="16"/>
        <end position="38"/>
    </location>
</feature>
<evidence type="ECO:0000313" key="2">
    <source>
        <dbReference type="EMBL" id="QHT84906.1"/>
    </source>
</evidence>
<keyword evidence="1" id="KW-0472">Membrane</keyword>
<feature type="transmembrane region" description="Helical" evidence="1">
    <location>
        <begin position="153"/>
        <end position="171"/>
    </location>
</feature>
<dbReference type="AlphaFoldDB" id="A0A6C0HXM5"/>
<feature type="transmembrane region" description="Helical" evidence="1">
    <location>
        <begin position="50"/>
        <end position="77"/>
    </location>
</feature>
<proteinExistence type="predicted"/>